<keyword evidence="3" id="KW-1185">Reference proteome</keyword>
<organism evidence="2 3">
    <name type="scientific">Panicum virgatum</name>
    <name type="common">Blackwell switchgrass</name>
    <dbReference type="NCBI Taxonomy" id="38727"/>
    <lineage>
        <taxon>Eukaryota</taxon>
        <taxon>Viridiplantae</taxon>
        <taxon>Streptophyta</taxon>
        <taxon>Embryophyta</taxon>
        <taxon>Tracheophyta</taxon>
        <taxon>Spermatophyta</taxon>
        <taxon>Magnoliopsida</taxon>
        <taxon>Liliopsida</taxon>
        <taxon>Poales</taxon>
        <taxon>Poaceae</taxon>
        <taxon>PACMAD clade</taxon>
        <taxon>Panicoideae</taxon>
        <taxon>Panicodae</taxon>
        <taxon>Paniceae</taxon>
        <taxon>Panicinae</taxon>
        <taxon>Panicum</taxon>
        <taxon>Panicum sect. Hiantes</taxon>
    </lineage>
</organism>
<comment type="caution">
    <text evidence="2">The sequence shown here is derived from an EMBL/GenBank/DDBJ whole genome shotgun (WGS) entry which is preliminary data.</text>
</comment>
<reference evidence="2" key="1">
    <citation type="submission" date="2020-05" db="EMBL/GenBank/DDBJ databases">
        <title>WGS assembly of Panicum virgatum.</title>
        <authorList>
            <person name="Lovell J.T."/>
            <person name="Jenkins J."/>
            <person name="Shu S."/>
            <person name="Juenger T.E."/>
            <person name="Schmutz J."/>
        </authorList>
    </citation>
    <scope>NUCLEOTIDE SEQUENCE</scope>
    <source>
        <strain evidence="2">AP13</strain>
    </source>
</reference>
<name>A0A8T0VYW5_PANVG</name>
<accession>A0A8T0VYW5</accession>
<dbReference type="AlphaFoldDB" id="A0A8T0VYW5"/>
<gene>
    <name evidence="2" type="ORF">PVAP13_2KG086316</name>
</gene>
<dbReference type="EMBL" id="CM029039">
    <property type="protein sequence ID" value="KAG2640330.1"/>
    <property type="molecule type" value="Genomic_DNA"/>
</dbReference>
<feature type="region of interest" description="Disordered" evidence="1">
    <location>
        <begin position="40"/>
        <end position="143"/>
    </location>
</feature>
<evidence type="ECO:0000256" key="1">
    <source>
        <dbReference type="SAM" id="MobiDB-lite"/>
    </source>
</evidence>
<protein>
    <submittedName>
        <fullName evidence="2">Uncharacterized protein</fullName>
    </submittedName>
</protein>
<dbReference type="Proteomes" id="UP000823388">
    <property type="component" value="Chromosome 2K"/>
</dbReference>
<proteinExistence type="predicted"/>
<feature type="compositionally biased region" description="Basic and acidic residues" evidence="1">
    <location>
        <begin position="74"/>
        <end position="91"/>
    </location>
</feature>
<feature type="compositionally biased region" description="Low complexity" evidence="1">
    <location>
        <begin position="99"/>
        <end position="109"/>
    </location>
</feature>
<evidence type="ECO:0000313" key="2">
    <source>
        <dbReference type="EMBL" id="KAG2640330.1"/>
    </source>
</evidence>
<evidence type="ECO:0000313" key="3">
    <source>
        <dbReference type="Proteomes" id="UP000823388"/>
    </source>
</evidence>
<sequence length="143" mass="15654">MLPLRAAHVSLCPHAHHAPRDARRAARPCLSCLVTTNRAATPRHLDEAKPPLMATEPRHRPSPRPTHAASPAPLRERCCAHTHSQHPDALGRARRHARPPAQASPARITRSTRTRPRAPRGCTARRAARRLVSSPGRLAMPSA</sequence>